<proteinExistence type="predicted"/>
<gene>
    <name evidence="1" type="ORF">TCEB3V08_LOCUS11685</name>
</gene>
<sequence>MSEECLSTGEILDSLEFGYWCTETKVTGSIPVVVKLDMLPLLLLATMVSAAPLSRLDRIADLIAALQRYYSSDCVFLVHDVENHQMSVRSYKALVMVKKMLLYRGISVFTRVLGEGYDQPTCSLMIPLQVLYTSKTRLKYYGAKVSAALGLTNVRWLIWLEHNPDSLDNIFEGIDISYGSEVLFLQWTDSGAILTEVFRFRKDLPLQKLIFANWNRVEGLVTHESNRLIRRSDFHGLTLDVAVLHEPPNTILYKETDRPLEVTGYYGQVWRILEQKLNFT</sequence>
<dbReference type="EMBL" id="OC323535">
    <property type="protein sequence ID" value="CAD7413210.1"/>
    <property type="molecule type" value="Genomic_DNA"/>
</dbReference>
<name>A0A7R9DGJ7_TIMCR</name>
<evidence type="ECO:0000313" key="1">
    <source>
        <dbReference type="EMBL" id="CAD7413210.1"/>
    </source>
</evidence>
<organism evidence="1">
    <name type="scientific">Timema cristinae</name>
    <name type="common">Walking stick</name>
    <dbReference type="NCBI Taxonomy" id="61476"/>
    <lineage>
        <taxon>Eukaryota</taxon>
        <taxon>Metazoa</taxon>
        <taxon>Ecdysozoa</taxon>
        <taxon>Arthropoda</taxon>
        <taxon>Hexapoda</taxon>
        <taxon>Insecta</taxon>
        <taxon>Pterygota</taxon>
        <taxon>Neoptera</taxon>
        <taxon>Polyneoptera</taxon>
        <taxon>Phasmatodea</taxon>
        <taxon>Timematodea</taxon>
        <taxon>Timematoidea</taxon>
        <taxon>Timematidae</taxon>
        <taxon>Timema</taxon>
    </lineage>
</organism>
<accession>A0A7R9DGJ7</accession>
<protein>
    <submittedName>
        <fullName evidence="1">Uncharacterized protein</fullName>
    </submittedName>
</protein>
<dbReference type="AlphaFoldDB" id="A0A7R9DGJ7"/>
<reference evidence="1" key="1">
    <citation type="submission" date="2020-11" db="EMBL/GenBank/DDBJ databases">
        <authorList>
            <person name="Tran Van P."/>
        </authorList>
    </citation>
    <scope>NUCLEOTIDE SEQUENCE</scope>
</reference>